<keyword evidence="3" id="KW-1185">Reference proteome</keyword>
<sequence>MIKNSNRLACVVACALLCSAGVVKANALHGIYSEPFDATAWQAAEDSILDSMRGGFQVNPSIPGLAISFGFTRSVTVNGDLASQIHFTLPDLSHISVDQAKQVSDALAQARIVQTGAGNSVVAGNVGAVSTGSSVPSDGSLAANSSGIAPVVPVAALTNPTVIQNTLSNQHIQALTQIDTGVNSLGMLHAINSQGILRDAIIGAIGVR</sequence>
<dbReference type="EMBL" id="QFZK01000035">
    <property type="protein sequence ID" value="RFO94673.1"/>
    <property type="molecule type" value="Genomic_DNA"/>
</dbReference>
<reference evidence="2 3" key="1">
    <citation type="submission" date="2018-05" db="EMBL/GenBank/DDBJ databases">
        <title>Rhodoferax soyangensis sp.nov., isolated from an oligotrophic freshwater lake.</title>
        <authorList>
            <person name="Park M."/>
        </authorList>
    </citation>
    <scope>NUCLEOTIDE SEQUENCE [LARGE SCALE GENOMIC DNA]</scope>
    <source>
        <strain evidence="2 3">IMCC26218</strain>
    </source>
</reference>
<name>A0A3E1R633_9BURK</name>
<dbReference type="Proteomes" id="UP000260665">
    <property type="component" value="Unassembled WGS sequence"/>
</dbReference>
<comment type="caution">
    <text evidence="2">The sequence shown here is derived from an EMBL/GenBank/DDBJ whole genome shotgun (WGS) entry which is preliminary data.</text>
</comment>
<accession>A0A3E1R633</accession>
<dbReference type="RefSeq" id="WP_147321391.1">
    <property type="nucleotide sequence ID" value="NZ_QFZK01000035.1"/>
</dbReference>
<feature type="signal peptide" evidence="1">
    <location>
        <begin position="1"/>
        <end position="25"/>
    </location>
</feature>
<feature type="chain" id="PRO_5017713900" evidence="1">
    <location>
        <begin position="26"/>
        <end position="208"/>
    </location>
</feature>
<dbReference type="OrthoDB" id="5956306at2"/>
<protein>
    <submittedName>
        <fullName evidence="2">Uncharacterized protein</fullName>
    </submittedName>
</protein>
<organism evidence="2 3">
    <name type="scientific">Rhodoferax lacus</name>
    <dbReference type="NCBI Taxonomy" id="2184758"/>
    <lineage>
        <taxon>Bacteria</taxon>
        <taxon>Pseudomonadati</taxon>
        <taxon>Pseudomonadota</taxon>
        <taxon>Betaproteobacteria</taxon>
        <taxon>Burkholderiales</taxon>
        <taxon>Comamonadaceae</taxon>
        <taxon>Rhodoferax</taxon>
    </lineage>
</organism>
<evidence type="ECO:0000256" key="1">
    <source>
        <dbReference type="SAM" id="SignalP"/>
    </source>
</evidence>
<dbReference type="AlphaFoldDB" id="A0A3E1R633"/>
<proteinExistence type="predicted"/>
<gene>
    <name evidence="2" type="ORF">DIC66_22305</name>
</gene>
<keyword evidence="1" id="KW-0732">Signal</keyword>
<evidence type="ECO:0000313" key="3">
    <source>
        <dbReference type="Proteomes" id="UP000260665"/>
    </source>
</evidence>
<evidence type="ECO:0000313" key="2">
    <source>
        <dbReference type="EMBL" id="RFO94673.1"/>
    </source>
</evidence>